<organism evidence="5 6">
    <name type="scientific">Ornithinibacter aureus</name>
    <dbReference type="NCBI Taxonomy" id="622664"/>
    <lineage>
        <taxon>Bacteria</taxon>
        <taxon>Bacillati</taxon>
        <taxon>Actinomycetota</taxon>
        <taxon>Actinomycetes</taxon>
        <taxon>Micrococcales</taxon>
        <taxon>Intrasporangiaceae</taxon>
        <taxon>Ornithinibacter</taxon>
    </lineage>
</organism>
<dbReference type="InterPro" id="IPR006311">
    <property type="entry name" value="TAT_signal"/>
</dbReference>
<evidence type="ECO:0000256" key="3">
    <source>
        <dbReference type="ARBA" id="ARBA00022729"/>
    </source>
</evidence>
<dbReference type="InterPro" id="IPR006059">
    <property type="entry name" value="SBP"/>
</dbReference>
<evidence type="ECO:0000313" key="5">
    <source>
        <dbReference type="EMBL" id="GAA4395177.1"/>
    </source>
</evidence>
<dbReference type="Pfam" id="PF13416">
    <property type="entry name" value="SBP_bac_8"/>
    <property type="match status" value="1"/>
</dbReference>
<comment type="subcellular location">
    <subcellularLocation>
        <location evidence="1">Periplasm</location>
    </subcellularLocation>
</comment>
<protein>
    <submittedName>
        <fullName evidence="5">Spermidine/putrescine ABC transporter substrate-binding protein</fullName>
    </submittedName>
</protein>
<accession>A0ABP8JRQ2</accession>
<dbReference type="PANTHER" id="PTHR30222:SF17">
    <property type="entry name" value="SPERMIDINE_PUTRESCINE-BINDING PERIPLASMIC PROTEIN"/>
    <property type="match status" value="1"/>
</dbReference>
<dbReference type="Gene3D" id="3.40.190.10">
    <property type="entry name" value="Periplasmic binding protein-like II"/>
    <property type="match status" value="2"/>
</dbReference>
<proteinExistence type="predicted"/>
<keyword evidence="4" id="KW-0574">Periplasm</keyword>
<keyword evidence="3" id="KW-0732">Signal</keyword>
<dbReference type="InterPro" id="IPR001188">
    <property type="entry name" value="Sperm_putr-bd"/>
</dbReference>
<evidence type="ECO:0000256" key="2">
    <source>
        <dbReference type="ARBA" id="ARBA00022448"/>
    </source>
</evidence>
<dbReference type="CDD" id="cd13590">
    <property type="entry name" value="PBP2_PotD_PotF_like"/>
    <property type="match status" value="1"/>
</dbReference>
<dbReference type="SUPFAM" id="SSF53850">
    <property type="entry name" value="Periplasmic binding protein-like II"/>
    <property type="match status" value="1"/>
</dbReference>
<dbReference type="PROSITE" id="PS51318">
    <property type="entry name" value="TAT"/>
    <property type="match status" value="1"/>
</dbReference>
<dbReference type="PANTHER" id="PTHR30222">
    <property type="entry name" value="SPERMIDINE/PUTRESCINE-BINDING PERIPLASMIC PROTEIN"/>
    <property type="match status" value="1"/>
</dbReference>
<reference evidence="6" key="1">
    <citation type="journal article" date="2019" name="Int. J. Syst. Evol. Microbiol.">
        <title>The Global Catalogue of Microorganisms (GCM) 10K type strain sequencing project: providing services to taxonomists for standard genome sequencing and annotation.</title>
        <authorList>
            <consortium name="The Broad Institute Genomics Platform"/>
            <consortium name="The Broad Institute Genome Sequencing Center for Infectious Disease"/>
            <person name="Wu L."/>
            <person name="Ma J."/>
        </authorList>
    </citation>
    <scope>NUCLEOTIDE SEQUENCE [LARGE SCALE GENOMIC DNA]</scope>
    <source>
        <strain evidence="6">JCM 17738</strain>
    </source>
</reference>
<gene>
    <name evidence="5" type="ORF">GCM10023153_16930</name>
</gene>
<dbReference type="Proteomes" id="UP001500390">
    <property type="component" value="Unassembled WGS sequence"/>
</dbReference>
<dbReference type="PRINTS" id="PR00909">
    <property type="entry name" value="SPERMDNBNDNG"/>
</dbReference>
<keyword evidence="6" id="KW-1185">Reference proteome</keyword>
<sequence>MALRRRPPADPMTRGLISAARSSALTRRSLFGTAALGGAAAALSACAPPPPPSGGVSSLVLPEDLSDTDKVVRWANWTAYLDYDEETKKYPTLERFMAETGIRAEYTEDIEDNDAYFNKIAPQLRAGQDIGRDIFTFTDWMANRIIRDQLCQPLELITMPNAPNLLPALQNVSFDPGRNFSLTWQTGFAGIGYDKSKVSKEIKTIDDLWTDELKGKIVVLSEFRDTVGLIMQSQGVDITSDFGKAQFEAAVAEIEKRMDEGYIRRIKGNSYLEDLKSGNAIAGIVWSGDLFILRAETENENWEFVIPESGGTIWSDNMMVPITSQHRRNAQTIMNFYYDPEVAAEVAAWVNYVCPVVGAQEVLAKTDPDLAESPFIFPSEAFIADNNIQGFRALSPEEDQEYSAIWQKVMGN</sequence>
<name>A0ABP8JRQ2_9MICO</name>
<dbReference type="RefSeq" id="WP_159900122.1">
    <property type="nucleotide sequence ID" value="NZ_BAABFX010000026.1"/>
</dbReference>
<dbReference type="EMBL" id="BAABFX010000026">
    <property type="protein sequence ID" value="GAA4395177.1"/>
    <property type="molecule type" value="Genomic_DNA"/>
</dbReference>
<evidence type="ECO:0000313" key="6">
    <source>
        <dbReference type="Proteomes" id="UP001500390"/>
    </source>
</evidence>
<comment type="caution">
    <text evidence="5">The sequence shown here is derived from an EMBL/GenBank/DDBJ whole genome shotgun (WGS) entry which is preliminary data.</text>
</comment>
<keyword evidence="2" id="KW-0813">Transport</keyword>
<evidence type="ECO:0000256" key="4">
    <source>
        <dbReference type="ARBA" id="ARBA00022764"/>
    </source>
</evidence>
<evidence type="ECO:0000256" key="1">
    <source>
        <dbReference type="ARBA" id="ARBA00004418"/>
    </source>
</evidence>